<dbReference type="InterPro" id="IPR054403">
    <property type="entry name" value="RdRp_palm_ribovirus"/>
</dbReference>
<feature type="compositionally biased region" description="Basic residues" evidence="3">
    <location>
        <begin position="1144"/>
        <end position="1154"/>
    </location>
</feature>
<keyword evidence="6" id="KW-0696">RNA-directed RNA polymerase</keyword>
<dbReference type="Pfam" id="PF22152">
    <property type="entry name" value="Permu_RdRp_palm"/>
    <property type="match status" value="1"/>
</dbReference>
<feature type="compositionally biased region" description="Low complexity" evidence="3">
    <location>
        <begin position="1179"/>
        <end position="1191"/>
    </location>
</feature>
<evidence type="ECO:0000313" key="6">
    <source>
        <dbReference type="EMBL" id="QKN88997.1"/>
    </source>
</evidence>
<dbReference type="InterPro" id="IPR043502">
    <property type="entry name" value="DNA/RNA_pol_sf"/>
</dbReference>
<evidence type="ECO:0000259" key="5">
    <source>
        <dbReference type="Pfam" id="PF22260"/>
    </source>
</evidence>
<keyword evidence="2" id="KW-0548">Nucleotidyltransferase</keyword>
<dbReference type="EMBL" id="MT138186">
    <property type="protein sequence ID" value="QKN88997.1"/>
    <property type="molecule type" value="Genomic_RNA"/>
</dbReference>
<accession>A0A6M9ZAI3</accession>
<dbReference type="InterPro" id="IPR054433">
    <property type="entry name" value="RdRp_thumb_ribovirus"/>
</dbReference>
<organism evidence="6">
    <name type="scientific">Riboviria sp</name>
    <dbReference type="NCBI Taxonomy" id="2585031"/>
    <lineage>
        <taxon>Viruses</taxon>
        <taxon>Riboviria</taxon>
    </lineage>
</organism>
<name>A0A6M9ZAI3_9VIRU</name>
<evidence type="ECO:0000256" key="3">
    <source>
        <dbReference type="SAM" id="MobiDB-lite"/>
    </source>
</evidence>
<protein>
    <submittedName>
        <fullName evidence="6">RNA-dependent RNA polymerase</fullName>
    </submittedName>
</protein>
<evidence type="ECO:0000256" key="1">
    <source>
        <dbReference type="ARBA" id="ARBA00022679"/>
    </source>
</evidence>
<evidence type="ECO:0000259" key="4">
    <source>
        <dbReference type="Pfam" id="PF22152"/>
    </source>
</evidence>
<dbReference type="SUPFAM" id="SSF56672">
    <property type="entry name" value="DNA/RNA polymerases"/>
    <property type="match status" value="1"/>
</dbReference>
<feature type="compositionally biased region" description="Polar residues" evidence="3">
    <location>
        <begin position="1155"/>
        <end position="1169"/>
    </location>
</feature>
<sequence length="1240" mass="140205">MDCSNPVADSTRMTIASMRSKTERIARQNLAALERALVGKERTRFPELAPADLEEDWDQAVLKMVKDFRTKRLELVAQANQASSAELDAVVRLDIAPIPICGLLVDGVPIHPPGVNERAGMVQSAYTFGGVGIDQEACLHIAEFLGFDALRDVLQTCAPYSKGTRRGFFKRCAQQLGRECVSLTKQGYTKRSFFKMLNHRLPIRAQSLPNWGEELIAQVDLLVTSFQSSAGAPYWRKKVDCVDIMQQNVLPIIVQHIMDNSLDKLFKEQPELWVVGLKAKEDRYTDPCEKTRPYMNLPWHWSTLFSVLSQPFMNAMETFTTNYKSRNACGFSMANGGGAKVMDAVLANLREEGDTFYAVYGDDVDFYLRKNGAILRLCPDFRQMDGSVDADTIDWTIDYIVSKYEEVYGTTYSFFWRSVAEEWKMFATQPLLLTEGTKVVQKLQRDGLVTGAVGTTLFDTVKSIAAYERYVDLIKHHESYLEEGKAVQFFRTHGLEIKEGTFHWEIVNLSQVEGELWTSQKFLGVRYQYQTVNGKVILVPHLEDAEWLNLFATPKRSETNTSRIARHRYMFDRMRGLLTTGAAFSPVVSRLFSSMLRKLEPTAIVMQVQAGDTKGASPELVKVVGEDFRYNTSMGWPTLEWAKELYACPQDRVGIEMAPVYTCGEDPFREKYSRPQIRLETTVVDLVRNKEVQHSVLLTRPEEQSEPPTIESSLMADQVCVRSEALNFNKRSRLLDLENPLAKPKFMPNSLDTIHRVMESVKLPPPATMLRLVEDIVFNKKPTIGDWAVLFDPDYVLDLVHFLVRYAPETLDAEWVGQAVRHVVLPVDEIVRRTGIPSWVVNWSLRSLGYFVVGPSSNRWASRVPIAGTGSAYVTKQQLDQEQENKIRLKVVREQVKDANVSQARKLTKMAKSLEEAVVRAAERPALAAYEDKPDGLPKFKPIPNFTPRPDGSAAEKRSSAMIILEAHGLKVNREEKRWPEGWSHAFYANGQLFLTTLRLPGKASWLYLFQMIINKYIDDTKFIPKKGESWVSSVEKEAAHNVHVWKTSTGPILIQQRDAPVELLRRTDKLDSMITADGRRVVYTVGENSQELVLKKGTLASRKRRLEVLLGEQVTHEMKTLKEFIEEDSIIANYYARKETKSKSPKGKNRSKSRGGSQVSTSSQSKAQNAKVHRGGRSSRPPSGRQRLPRVLFDNNRGQDRGSKRGGFTDPASLFRHQGAKRSPVVATMEANKPSSGGN</sequence>
<evidence type="ECO:0000256" key="2">
    <source>
        <dbReference type="ARBA" id="ARBA00022695"/>
    </source>
</evidence>
<proteinExistence type="predicted"/>
<keyword evidence="1" id="KW-0808">Transferase</keyword>
<dbReference type="Pfam" id="PF22260">
    <property type="entry name" value="Permu_RdRp_thumb"/>
    <property type="match status" value="1"/>
</dbReference>
<feature type="region of interest" description="Disordered" evidence="3">
    <location>
        <begin position="1139"/>
        <end position="1240"/>
    </location>
</feature>
<reference evidence="6" key="1">
    <citation type="submission" date="2020-01" db="EMBL/GenBank/DDBJ databases">
        <title>Viral genomes from wild and zoo birds in China.</title>
        <authorList>
            <person name="Lu J."/>
            <person name="Shan T."/>
            <person name="Yang S."/>
            <person name="Zhang W."/>
        </authorList>
    </citation>
    <scope>NUCLEOTIDE SEQUENCE</scope>
    <source>
        <strain evidence="6">Ytb135shi03</strain>
    </source>
</reference>
<feature type="domain" description="RNA-dependent RNA polymerase palm" evidence="4">
    <location>
        <begin position="167"/>
        <end position="526"/>
    </location>
</feature>
<feature type="domain" description="RNA-dependent RNA polymerase thumb" evidence="5">
    <location>
        <begin position="546"/>
        <end position="646"/>
    </location>
</feature>
<dbReference type="GO" id="GO:0003968">
    <property type="term" value="F:RNA-directed RNA polymerase activity"/>
    <property type="evidence" value="ECO:0007669"/>
    <property type="project" value="UniProtKB-KW"/>
</dbReference>